<dbReference type="Pfam" id="PF14759">
    <property type="entry name" value="Reductase_C"/>
    <property type="match status" value="1"/>
</dbReference>
<dbReference type="Proteomes" id="UP001500307">
    <property type="component" value="Unassembled WGS sequence"/>
</dbReference>
<organism evidence="2 3">
    <name type="scientific">Micromonospora coerulea</name>
    <dbReference type="NCBI Taxonomy" id="47856"/>
    <lineage>
        <taxon>Bacteria</taxon>
        <taxon>Bacillati</taxon>
        <taxon>Actinomycetota</taxon>
        <taxon>Actinomycetes</taxon>
        <taxon>Micromonosporales</taxon>
        <taxon>Micromonosporaceae</taxon>
        <taxon>Micromonospora</taxon>
    </lineage>
</organism>
<dbReference type="InterPro" id="IPR016156">
    <property type="entry name" value="FAD/NAD-linked_Rdtase_dimer_sf"/>
</dbReference>
<evidence type="ECO:0000259" key="1">
    <source>
        <dbReference type="Pfam" id="PF14759"/>
    </source>
</evidence>
<protein>
    <recommendedName>
        <fullName evidence="1">Reductase C-terminal domain-containing protein</fullName>
    </recommendedName>
</protein>
<name>A0ABP8SHP2_9ACTN</name>
<evidence type="ECO:0000313" key="2">
    <source>
        <dbReference type="EMBL" id="GAA4568791.1"/>
    </source>
</evidence>
<feature type="domain" description="Reductase C-terminal" evidence="1">
    <location>
        <begin position="7"/>
        <end position="68"/>
    </location>
</feature>
<dbReference type="EMBL" id="BAABGU010000011">
    <property type="protein sequence ID" value="GAA4568791.1"/>
    <property type="molecule type" value="Genomic_DNA"/>
</dbReference>
<dbReference type="SUPFAM" id="SSF55424">
    <property type="entry name" value="FAD/NAD-linked reductases, dimerisation (C-terminal) domain"/>
    <property type="match status" value="1"/>
</dbReference>
<comment type="caution">
    <text evidence="2">The sequence shown here is derived from an EMBL/GenBank/DDBJ whole genome shotgun (WGS) entry which is preliminary data.</text>
</comment>
<accession>A0ABP8SHP2</accession>
<keyword evidence="3" id="KW-1185">Reference proteome</keyword>
<dbReference type="InterPro" id="IPR028202">
    <property type="entry name" value="Reductase_C"/>
</dbReference>
<dbReference type="Gene3D" id="3.30.390.30">
    <property type="match status" value="1"/>
</dbReference>
<gene>
    <name evidence="2" type="ORF">GCM10023176_23920</name>
</gene>
<dbReference type="RefSeq" id="WP_346118969.1">
    <property type="nucleotide sequence ID" value="NZ_BAABGU010000011.1"/>
</dbReference>
<sequence>MPHWHEYTGHHPPQDKLVISGSPADREFVAFSLREGRVQARMAVNTWDRMGELSALIRSRDRISGAALGRFAA</sequence>
<proteinExistence type="predicted"/>
<evidence type="ECO:0000313" key="3">
    <source>
        <dbReference type="Proteomes" id="UP001500307"/>
    </source>
</evidence>
<reference evidence="3" key="1">
    <citation type="journal article" date="2019" name="Int. J. Syst. Evol. Microbiol.">
        <title>The Global Catalogue of Microorganisms (GCM) 10K type strain sequencing project: providing services to taxonomists for standard genome sequencing and annotation.</title>
        <authorList>
            <consortium name="The Broad Institute Genomics Platform"/>
            <consortium name="The Broad Institute Genome Sequencing Center for Infectious Disease"/>
            <person name="Wu L."/>
            <person name="Ma J."/>
        </authorList>
    </citation>
    <scope>NUCLEOTIDE SEQUENCE [LARGE SCALE GENOMIC DNA]</scope>
    <source>
        <strain evidence="3">JCM 3175</strain>
    </source>
</reference>